<sequence length="138" mass="16337">MLCSFYKKIYNVVDDPSLDQIISWSKSNNSFIVWNLEGLEREVLPKSIEFGKHYLKFMTELKFYGFKRIKGSAQWEFGHEYFVRGQPELLVKMMFKTGMKRIEELAAIRRAKKKKAKAEAEAKARAEEVEDRLQHLRI</sequence>
<feature type="domain" description="HSF-type DNA-binding" evidence="7">
    <location>
        <begin position="1"/>
        <end position="96"/>
    </location>
</feature>
<dbReference type="PANTHER" id="PTHR10015">
    <property type="entry name" value="HEAT SHOCK TRANSCRIPTION FACTOR"/>
    <property type="match status" value="1"/>
</dbReference>
<evidence type="ECO:0000256" key="3">
    <source>
        <dbReference type="ARBA" id="ARBA00023125"/>
    </source>
</evidence>
<keyword evidence="9" id="KW-1185">Reference proteome</keyword>
<evidence type="ECO:0000256" key="1">
    <source>
        <dbReference type="ARBA" id="ARBA00004123"/>
    </source>
</evidence>
<dbReference type="SUPFAM" id="SSF46785">
    <property type="entry name" value="Winged helix' DNA-binding domain"/>
    <property type="match status" value="1"/>
</dbReference>
<dbReference type="Gene3D" id="1.10.10.10">
    <property type="entry name" value="Winged helix-like DNA-binding domain superfamily/Winged helix DNA-binding domain"/>
    <property type="match status" value="1"/>
</dbReference>
<dbReference type="GO" id="GO:0000978">
    <property type="term" value="F:RNA polymerase II cis-regulatory region sequence-specific DNA binding"/>
    <property type="evidence" value="ECO:0007669"/>
    <property type="project" value="TreeGrafter"/>
</dbReference>
<evidence type="ECO:0000256" key="5">
    <source>
        <dbReference type="RuleBase" id="RU004020"/>
    </source>
</evidence>
<dbReference type="PANTHER" id="PTHR10015:SF384">
    <property type="entry name" value="DNA-BINDING PROTEIN-RELATED"/>
    <property type="match status" value="1"/>
</dbReference>
<dbReference type="GO" id="GO:0003700">
    <property type="term" value="F:DNA-binding transcription factor activity"/>
    <property type="evidence" value="ECO:0007669"/>
    <property type="project" value="InterPro"/>
</dbReference>
<evidence type="ECO:0000256" key="6">
    <source>
        <dbReference type="SAM" id="Coils"/>
    </source>
</evidence>
<dbReference type="SMART" id="SM00415">
    <property type="entry name" value="HSF"/>
    <property type="match status" value="1"/>
</dbReference>
<protein>
    <recommendedName>
        <fullName evidence="7">HSF-type DNA-binding domain-containing protein</fullName>
    </recommendedName>
</protein>
<name>A0A8S2AJ17_ARAAE</name>
<keyword evidence="3" id="KW-0238">DNA-binding</keyword>
<evidence type="ECO:0000259" key="7">
    <source>
        <dbReference type="SMART" id="SM00415"/>
    </source>
</evidence>
<reference evidence="8" key="1">
    <citation type="submission" date="2021-01" db="EMBL/GenBank/DDBJ databases">
        <authorList>
            <person name="Bezrukov I."/>
        </authorList>
    </citation>
    <scope>NUCLEOTIDE SEQUENCE</scope>
</reference>
<dbReference type="InterPro" id="IPR036390">
    <property type="entry name" value="WH_DNA-bd_sf"/>
</dbReference>
<proteinExistence type="inferred from homology"/>
<dbReference type="InterPro" id="IPR036388">
    <property type="entry name" value="WH-like_DNA-bd_sf"/>
</dbReference>
<keyword evidence="6" id="KW-0175">Coiled coil</keyword>
<organism evidence="8 9">
    <name type="scientific">Arabidopsis arenosa</name>
    <name type="common">Sand rock-cress</name>
    <name type="synonym">Cardaminopsis arenosa</name>
    <dbReference type="NCBI Taxonomy" id="38785"/>
    <lineage>
        <taxon>Eukaryota</taxon>
        <taxon>Viridiplantae</taxon>
        <taxon>Streptophyta</taxon>
        <taxon>Embryophyta</taxon>
        <taxon>Tracheophyta</taxon>
        <taxon>Spermatophyta</taxon>
        <taxon>Magnoliopsida</taxon>
        <taxon>eudicotyledons</taxon>
        <taxon>Gunneridae</taxon>
        <taxon>Pentapetalae</taxon>
        <taxon>rosids</taxon>
        <taxon>malvids</taxon>
        <taxon>Brassicales</taxon>
        <taxon>Brassicaceae</taxon>
        <taxon>Camelineae</taxon>
        <taxon>Arabidopsis</taxon>
    </lineage>
</organism>
<dbReference type="Pfam" id="PF00447">
    <property type="entry name" value="HSF_DNA-bind"/>
    <property type="match status" value="1"/>
</dbReference>
<dbReference type="GO" id="GO:0006357">
    <property type="term" value="P:regulation of transcription by RNA polymerase II"/>
    <property type="evidence" value="ECO:0007669"/>
    <property type="project" value="TreeGrafter"/>
</dbReference>
<gene>
    <name evidence="8" type="ORF">AARE701A_LOCUS14624</name>
</gene>
<evidence type="ECO:0000313" key="8">
    <source>
        <dbReference type="EMBL" id="CAE6088247.1"/>
    </source>
</evidence>
<evidence type="ECO:0000256" key="2">
    <source>
        <dbReference type="ARBA" id="ARBA00023016"/>
    </source>
</evidence>
<dbReference type="AlphaFoldDB" id="A0A8S2AJ17"/>
<dbReference type="PRINTS" id="PR00056">
    <property type="entry name" value="HSFDOMAIN"/>
</dbReference>
<keyword evidence="4" id="KW-0539">Nucleus</keyword>
<dbReference type="InterPro" id="IPR000232">
    <property type="entry name" value="HSF_DNA-bd"/>
</dbReference>
<comment type="similarity">
    <text evidence="5">Belongs to the HSF family.</text>
</comment>
<dbReference type="GO" id="GO:0005634">
    <property type="term" value="C:nucleus"/>
    <property type="evidence" value="ECO:0007669"/>
    <property type="project" value="UniProtKB-SubCell"/>
</dbReference>
<evidence type="ECO:0000256" key="4">
    <source>
        <dbReference type="ARBA" id="ARBA00023242"/>
    </source>
</evidence>
<comment type="subcellular location">
    <subcellularLocation>
        <location evidence="1">Nucleus</location>
    </subcellularLocation>
</comment>
<accession>A0A8S2AJ17</accession>
<evidence type="ECO:0000313" key="9">
    <source>
        <dbReference type="Proteomes" id="UP000682877"/>
    </source>
</evidence>
<dbReference type="GO" id="GO:0034605">
    <property type="term" value="P:cellular response to heat"/>
    <property type="evidence" value="ECO:0007669"/>
    <property type="project" value="TreeGrafter"/>
</dbReference>
<dbReference type="Proteomes" id="UP000682877">
    <property type="component" value="Chromosome 6"/>
</dbReference>
<dbReference type="EMBL" id="LR999456">
    <property type="protein sequence ID" value="CAE6088247.1"/>
    <property type="molecule type" value="Genomic_DNA"/>
</dbReference>
<keyword evidence="2" id="KW-0346">Stress response</keyword>
<feature type="coiled-coil region" evidence="6">
    <location>
        <begin position="101"/>
        <end position="132"/>
    </location>
</feature>